<dbReference type="GO" id="GO:0005975">
    <property type="term" value="P:carbohydrate metabolic process"/>
    <property type="evidence" value="ECO:0007669"/>
    <property type="project" value="UniProtKB-ARBA"/>
</dbReference>
<dbReference type="RefSeq" id="WP_103084730.1">
    <property type="nucleotide sequence ID" value="NZ_MNLH01000003.1"/>
</dbReference>
<evidence type="ECO:0000259" key="8">
    <source>
        <dbReference type="Pfam" id="PF00746"/>
    </source>
</evidence>
<sequence length="584" mass="62381">MNNFTKRCVAAFASLAMAGTLCAAGAVTVSSVAWASKPGPRQGSQPKGGKTGFDTPSQDAVLKSAPWELTSEEKNATYSLTIFKWKDELDKSGKQKKSTPVPGASFTVKKVTKIGSGTIDLTKYADWVKVANQMDKLNKNTATVTTEAVTGSPKDTDASGVAKFDLGIGLYQVTESNPPKGFSAAESKPFYMTIPRIEKDSDGNVVYNYAPYADPKNKDLSNSVKKTADTSKTVGAGDKISYTISAELDKMKAADADATALTADDFKGYSVVDLAPANAFVYPTDDTSHKVTDTSIAKVVTKVQLGTGEAPVNTDKTLTANTDYTVSVPEEFTDTTDNNTKRDKITISFTNDGKTALAAAANNNAGNVVKVFVTLEFTLADSTTLGNSTVINKGGLIPSHEGKTPDVVTGKDKAEVKFSKFTIQKLSAKDNSKVTGAKFKLFADKTNADNCSKAITSNQNVDTACSAYSTNFGEKEAKGTDAKTDEYSVVRGKKYYVVETVAPAGYIRNPDAVEVEVGDNDAIKNFEFKDVPDDSNGSWLSLLPKTGADGVIIFAVIGMCFVGSGFFVYMRRRKKEEEQAKLRA</sequence>
<dbReference type="AlphaFoldDB" id="A0A2K1SUL4"/>
<dbReference type="InterPro" id="IPR019931">
    <property type="entry name" value="LPXTG_anchor"/>
</dbReference>
<feature type="domain" description="Gram-positive cocci surface proteins LPxTG" evidence="8">
    <location>
        <begin position="543"/>
        <end position="577"/>
    </location>
</feature>
<reference evidence="11" key="1">
    <citation type="submission" date="2016-10" db="EMBL/GenBank/DDBJ databases">
        <authorList>
            <person name="Bumgarner R.E."/>
            <person name="Fredricks D.N."/>
            <person name="Srinivasan S."/>
        </authorList>
    </citation>
    <scope>NUCLEOTIDE SEQUENCE [LARGE SCALE GENOMIC DNA]</scope>
    <source>
        <strain evidence="11">KA00225</strain>
    </source>
</reference>
<feature type="domain" description="SpaA-like prealbumin fold" evidence="9">
    <location>
        <begin position="95"/>
        <end position="195"/>
    </location>
</feature>
<dbReference type="NCBIfam" id="TIGR01167">
    <property type="entry name" value="LPXTG_anchor"/>
    <property type="match status" value="1"/>
</dbReference>
<accession>A0A2K1SUL4</accession>
<evidence type="ECO:0000256" key="5">
    <source>
        <dbReference type="SAM" id="MobiDB-lite"/>
    </source>
</evidence>
<dbReference type="Pfam" id="PF00746">
    <property type="entry name" value="Gram_pos_anchor"/>
    <property type="match status" value="1"/>
</dbReference>
<dbReference type="EMBL" id="MNLH01000003">
    <property type="protein sequence ID" value="PNS43240.1"/>
    <property type="molecule type" value="Genomic_DNA"/>
</dbReference>
<feature type="transmembrane region" description="Helical" evidence="6">
    <location>
        <begin position="550"/>
        <end position="569"/>
    </location>
</feature>
<organism evidence="10 11">
    <name type="scientific">Gardnerella vaginalis</name>
    <dbReference type="NCBI Taxonomy" id="2702"/>
    <lineage>
        <taxon>Bacteria</taxon>
        <taxon>Bacillati</taxon>
        <taxon>Actinomycetota</taxon>
        <taxon>Actinomycetes</taxon>
        <taxon>Bifidobacteriales</taxon>
        <taxon>Bifidobacteriaceae</taxon>
        <taxon>Gardnerella</taxon>
    </lineage>
</organism>
<evidence type="ECO:0000259" key="9">
    <source>
        <dbReference type="Pfam" id="PF17802"/>
    </source>
</evidence>
<dbReference type="Pfam" id="PF17802">
    <property type="entry name" value="SpaA"/>
    <property type="match status" value="2"/>
</dbReference>
<evidence type="ECO:0000256" key="7">
    <source>
        <dbReference type="SAM" id="SignalP"/>
    </source>
</evidence>
<feature type="domain" description="SpaA-like prealbumin fold" evidence="9">
    <location>
        <begin position="420"/>
        <end position="529"/>
    </location>
</feature>
<proteinExistence type="predicted"/>
<dbReference type="NCBIfam" id="NF033902">
    <property type="entry name" value="iso_D2_wall_anc"/>
    <property type="match status" value="1"/>
</dbReference>
<feature type="chain" id="PRO_5038335206" evidence="7">
    <location>
        <begin position="24"/>
        <end position="584"/>
    </location>
</feature>
<gene>
    <name evidence="10" type="ORF">BFS05_04150</name>
</gene>
<evidence type="ECO:0000313" key="10">
    <source>
        <dbReference type="EMBL" id="PNS43240.1"/>
    </source>
</evidence>
<feature type="signal peptide" evidence="7">
    <location>
        <begin position="1"/>
        <end position="23"/>
    </location>
</feature>
<keyword evidence="4" id="KW-0572">Peptidoglycan-anchor</keyword>
<evidence type="ECO:0000313" key="11">
    <source>
        <dbReference type="Proteomes" id="UP000236146"/>
    </source>
</evidence>
<feature type="region of interest" description="Disordered" evidence="5">
    <location>
        <begin position="35"/>
        <end position="57"/>
    </location>
</feature>
<dbReference type="InterPro" id="IPR013783">
    <property type="entry name" value="Ig-like_fold"/>
</dbReference>
<keyword evidence="6" id="KW-1133">Transmembrane helix</keyword>
<evidence type="ECO:0000256" key="4">
    <source>
        <dbReference type="ARBA" id="ARBA00023088"/>
    </source>
</evidence>
<dbReference type="InterPro" id="IPR041033">
    <property type="entry name" value="SpaA_PFL_dom_1"/>
</dbReference>
<dbReference type="OrthoDB" id="3267513at2"/>
<keyword evidence="1" id="KW-0134">Cell wall</keyword>
<comment type="caution">
    <text evidence="10">The sequence shown here is derived from an EMBL/GenBank/DDBJ whole genome shotgun (WGS) entry which is preliminary data.</text>
</comment>
<evidence type="ECO:0000256" key="6">
    <source>
        <dbReference type="SAM" id="Phobius"/>
    </source>
</evidence>
<evidence type="ECO:0000256" key="1">
    <source>
        <dbReference type="ARBA" id="ARBA00022512"/>
    </source>
</evidence>
<dbReference type="InterPro" id="IPR048052">
    <property type="entry name" value="FM1-like"/>
</dbReference>
<keyword evidence="2" id="KW-0964">Secreted</keyword>
<protein>
    <submittedName>
        <fullName evidence="10">Peptidase</fullName>
    </submittedName>
</protein>
<keyword evidence="6" id="KW-0812">Transmembrane</keyword>
<dbReference type="Gene3D" id="2.60.40.10">
    <property type="entry name" value="Immunoglobulins"/>
    <property type="match status" value="2"/>
</dbReference>
<evidence type="ECO:0000256" key="2">
    <source>
        <dbReference type="ARBA" id="ARBA00022525"/>
    </source>
</evidence>
<dbReference type="Proteomes" id="UP000236146">
    <property type="component" value="Unassembled WGS sequence"/>
</dbReference>
<dbReference type="Gene3D" id="2.60.40.740">
    <property type="match status" value="1"/>
</dbReference>
<evidence type="ECO:0000256" key="3">
    <source>
        <dbReference type="ARBA" id="ARBA00022729"/>
    </source>
</evidence>
<name>A0A2K1SUL4_GARVA</name>
<keyword evidence="6" id="KW-0472">Membrane</keyword>
<keyword evidence="3 7" id="KW-0732">Signal</keyword>